<organism evidence="1 2">
    <name type="scientific">Anaerotruncus colihominis</name>
    <dbReference type="NCBI Taxonomy" id="169435"/>
    <lineage>
        <taxon>Bacteria</taxon>
        <taxon>Bacillati</taxon>
        <taxon>Bacillota</taxon>
        <taxon>Clostridia</taxon>
        <taxon>Eubacteriales</taxon>
        <taxon>Oscillospiraceae</taxon>
        <taxon>Anaerotruncus</taxon>
    </lineage>
</organism>
<dbReference type="RefSeq" id="WP_016323216.1">
    <property type="nucleotide sequence ID" value="NZ_QXWZ01000059.1"/>
</dbReference>
<comment type="caution">
    <text evidence="1">The sequence shown here is derived from an EMBL/GenBank/DDBJ whole genome shotgun (WGS) entry which is preliminary data.</text>
</comment>
<evidence type="ECO:0000313" key="1">
    <source>
        <dbReference type="EMBL" id="NBI80429.1"/>
    </source>
</evidence>
<dbReference type="AlphaFoldDB" id="A0A845RLL8"/>
<sequence>MTDAEMRQWLAVTENSRFQWTEDKITSLNGRGALYYFGGEDGIYIRIQPGGELSVGTYKGAFPHIGEALFTRKAVMDCGDFNRAFQKAAQLGGRQFLQDMFSSKPSQEFIEVPAPPGMGMQMM</sequence>
<evidence type="ECO:0000313" key="2">
    <source>
        <dbReference type="Proteomes" id="UP000446348"/>
    </source>
</evidence>
<accession>A0A845RLL8</accession>
<proteinExistence type="predicted"/>
<dbReference type="OrthoDB" id="1854417at2"/>
<reference evidence="1 2" key="1">
    <citation type="submission" date="2018-08" db="EMBL/GenBank/DDBJ databases">
        <title>Murine metabolic-syndrome-specific gut microbial biobank.</title>
        <authorList>
            <person name="Liu C."/>
        </authorList>
    </citation>
    <scope>NUCLEOTIDE SEQUENCE [LARGE SCALE GENOMIC DNA]</scope>
    <source>
        <strain evidence="1 2">X69</strain>
    </source>
</reference>
<gene>
    <name evidence="1" type="ORF">D3Z39_16555</name>
</gene>
<dbReference type="Proteomes" id="UP000446348">
    <property type="component" value="Unassembled WGS sequence"/>
</dbReference>
<name>A0A845RLL8_9FIRM</name>
<protein>
    <submittedName>
        <fullName evidence="1">Uncharacterized protein</fullName>
    </submittedName>
</protein>
<dbReference type="EMBL" id="QXWZ01000059">
    <property type="protein sequence ID" value="NBI80429.1"/>
    <property type="molecule type" value="Genomic_DNA"/>
</dbReference>